<evidence type="ECO:0000256" key="2">
    <source>
        <dbReference type="SAM" id="Phobius"/>
    </source>
</evidence>
<proteinExistence type="predicted"/>
<evidence type="ECO:0000256" key="1">
    <source>
        <dbReference type="SAM" id="MobiDB-lite"/>
    </source>
</evidence>
<evidence type="ECO:0000313" key="3">
    <source>
        <dbReference type="EMBL" id="EAT88492.1"/>
    </source>
</evidence>
<feature type="compositionally biased region" description="Polar residues" evidence="1">
    <location>
        <begin position="300"/>
        <end position="313"/>
    </location>
</feature>
<reference evidence="4" key="1">
    <citation type="journal article" date="2007" name="Plant Cell">
        <title>Dothideomycete-plant interactions illuminated by genome sequencing and EST analysis of the wheat pathogen Stagonospora nodorum.</title>
        <authorList>
            <person name="Hane J.K."/>
            <person name="Lowe R.G."/>
            <person name="Solomon P.S."/>
            <person name="Tan K.C."/>
            <person name="Schoch C.L."/>
            <person name="Spatafora J.W."/>
            <person name="Crous P.W."/>
            <person name="Kodira C."/>
            <person name="Birren B.W."/>
            <person name="Galagan J.E."/>
            <person name="Torriani S.F."/>
            <person name="McDonald B.A."/>
            <person name="Oliver R.P."/>
        </authorList>
    </citation>
    <scope>NUCLEOTIDE SEQUENCE [LARGE SCALE GENOMIC DNA]</scope>
    <source>
        <strain evidence="4">SN15 / ATCC MYA-4574 / FGSC 10173</strain>
    </source>
</reference>
<organism evidence="3 4">
    <name type="scientific">Phaeosphaeria nodorum (strain SN15 / ATCC MYA-4574 / FGSC 10173)</name>
    <name type="common">Glume blotch fungus</name>
    <name type="synonym">Parastagonospora nodorum</name>
    <dbReference type="NCBI Taxonomy" id="321614"/>
    <lineage>
        <taxon>Eukaryota</taxon>
        <taxon>Fungi</taxon>
        <taxon>Dikarya</taxon>
        <taxon>Ascomycota</taxon>
        <taxon>Pezizomycotina</taxon>
        <taxon>Dothideomycetes</taxon>
        <taxon>Pleosporomycetidae</taxon>
        <taxon>Pleosporales</taxon>
        <taxon>Pleosporineae</taxon>
        <taxon>Phaeosphaeriaceae</taxon>
        <taxon>Parastagonospora</taxon>
    </lineage>
</organism>
<keyword evidence="2" id="KW-1133">Transmembrane helix</keyword>
<feature type="region of interest" description="Disordered" evidence="1">
    <location>
        <begin position="271"/>
        <end position="313"/>
    </location>
</feature>
<sequence length="313" mass="35018">MDRMLSSSASHDTMTAQNALESPLLRLPAEIRNHIFVYIFTCEEAYHLRYHTDVRKSAIGQHLGVCSAYIPPWLGLIRACGQCNAESALLPHTLNSFHIDQGNKLKLLIPHLCQLQNPLTILRLDISSKVGFNERIKIVFADSLPPSVEKLEVKCFDSKESTYFISKDPELNELLVYRHLRRCVEHWLTDRGKGRHSRQNALGAGLGCVAVVALGLGWLVLHRKKNRRATGVISKDFTSENGLVMTVAPDIAEKDGTERFHKHNGKETFEMHVAESPSKSTGDMNRAELADDRSAELSADSPTELPTNSINRD</sequence>
<gene>
    <name evidence="3" type="ORF">SNOG_04732</name>
</gene>
<protein>
    <submittedName>
        <fullName evidence="3">Uncharacterized protein</fullName>
    </submittedName>
</protein>
<feature type="transmembrane region" description="Helical" evidence="2">
    <location>
        <begin position="201"/>
        <end position="221"/>
    </location>
</feature>
<dbReference type="PANTHER" id="PTHR42085">
    <property type="entry name" value="F-BOX DOMAIN-CONTAINING PROTEIN"/>
    <property type="match status" value="1"/>
</dbReference>
<accession>Q0UU32</accession>
<dbReference type="KEGG" id="pno:SNOG_04732"/>
<dbReference type="AlphaFoldDB" id="Q0UU32"/>
<keyword evidence="2" id="KW-0812">Transmembrane</keyword>
<dbReference type="Proteomes" id="UP000001055">
    <property type="component" value="Unassembled WGS sequence"/>
</dbReference>
<dbReference type="GeneID" id="5972012"/>
<dbReference type="RefSeq" id="XP_001795144.1">
    <property type="nucleotide sequence ID" value="XM_001795092.1"/>
</dbReference>
<name>Q0UU32_PHANO</name>
<dbReference type="EMBL" id="CH445330">
    <property type="protein sequence ID" value="EAT88492.1"/>
    <property type="molecule type" value="Genomic_DNA"/>
</dbReference>
<dbReference type="InParanoid" id="Q0UU32"/>
<keyword evidence="2" id="KW-0472">Membrane</keyword>
<dbReference type="InterPro" id="IPR038883">
    <property type="entry name" value="AN11006-like"/>
</dbReference>
<feature type="compositionally biased region" description="Basic and acidic residues" evidence="1">
    <location>
        <begin position="285"/>
        <end position="295"/>
    </location>
</feature>
<dbReference type="PANTHER" id="PTHR42085:SF1">
    <property type="entry name" value="F-BOX DOMAIN-CONTAINING PROTEIN"/>
    <property type="match status" value="1"/>
</dbReference>
<evidence type="ECO:0000313" key="4">
    <source>
        <dbReference type="Proteomes" id="UP000001055"/>
    </source>
</evidence>